<evidence type="ECO:0000313" key="2">
    <source>
        <dbReference type="EnsemblPlants" id="ORUFI06G02910.1"/>
    </source>
</evidence>
<protein>
    <submittedName>
        <fullName evidence="2">Uncharacterized protein</fullName>
    </submittedName>
</protein>
<accession>A0A0E0PTF4</accession>
<keyword evidence="3" id="KW-1185">Reference proteome</keyword>
<organism evidence="2 3">
    <name type="scientific">Oryza rufipogon</name>
    <name type="common">Brownbeard rice</name>
    <name type="synonym">Asian wild rice</name>
    <dbReference type="NCBI Taxonomy" id="4529"/>
    <lineage>
        <taxon>Eukaryota</taxon>
        <taxon>Viridiplantae</taxon>
        <taxon>Streptophyta</taxon>
        <taxon>Embryophyta</taxon>
        <taxon>Tracheophyta</taxon>
        <taxon>Spermatophyta</taxon>
        <taxon>Magnoliopsida</taxon>
        <taxon>Liliopsida</taxon>
        <taxon>Poales</taxon>
        <taxon>Poaceae</taxon>
        <taxon>BOP clade</taxon>
        <taxon>Oryzoideae</taxon>
        <taxon>Oryzeae</taxon>
        <taxon>Oryzinae</taxon>
        <taxon>Oryza</taxon>
    </lineage>
</organism>
<dbReference type="Gramene" id="ORUFI06G02910.1">
    <property type="protein sequence ID" value="ORUFI06G02910.1"/>
    <property type="gene ID" value="ORUFI06G02910"/>
</dbReference>
<reference evidence="2" key="2">
    <citation type="submission" date="2015-06" db="UniProtKB">
        <authorList>
            <consortium name="EnsemblPlants"/>
        </authorList>
    </citation>
    <scope>IDENTIFICATION</scope>
</reference>
<feature type="compositionally biased region" description="Basic and acidic residues" evidence="1">
    <location>
        <begin position="9"/>
        <end position="18"/>
    </location>
</feature>
<feature type="region of interest" description="Disordered" evidence="1">
    <location>
        <begin position="1"/>
        <end position="22"/>
    </location>
</feature>
<dbReference type="EnsemblPlants" id="ORUFI06G02910.1">
    <property type="protein sequence ID" value="ORUFI06G02910.1"/>
    <property type="gene ID" value="ORUFI06G02910"/>
</dbReference>
<name>A0A0E0PTF4_ORYRU</name>
<dbReference type="HOGENOM" id="CLU_2137608_0_0_1"/>
<dbReference type="Proteomes" id="UP000008022">
    <property type="component" value="Unassembled WGS sequence"/>
</dbReference>
<reference evidence="3" key="1">
    <citation type="submission" date="2013-06" db="EMBL/GenBank/DDBJ databases">
        <authorList>
            <person name="Zhao Q."/>
        </authorList>
    </citation>
    <scope>NUCLEOTIDE SEQUENCE</scope>
    <source>
        <strain evidence="3">cv. W1943</strain>
    </source>
</reference>
<dbReference type="AlphaFoldDB" id="A0A0E0PTF4"/>
<proteinExistence type="predicted"/>
<evidence type="ECO:0000313" key="3">
    <source>
        <dbReference type="Proteomes" id="UP000008022"/>
    </source>
</evidence>
<evidence type="ECO:0000256" key="1">
    <source>
        <dbReference type="SAM" id="MobiDB-lite"/>
    </source>
</evidence>
<sequence length="113" mass="12310">MHNLNISKGRPELFGGHDQEDDSVPAARCIGIHSRRLKTAVGYTNWVCSSTRLGWIEERHAAPLLASPPAGGAIVRTYGVRHPAGRSHEITHFPETFPAVTRASSAGEPDHHK</sequence>